<protein>
    <submittedName>
        <fullName evidence="1">Uncharacterized protein</fullName>
    </submittedName>
</protein>
<dbReference type="Pfam" id="PF15594">
    <property type="entry name" value="Imm50"/>
    <property type="match status" value="1"/>
</dbReference>
<reference evidence="2" key="1">
    <citation type="journal article" date="2019" name="Int. J. Syst. Evol. Microbiol.">
        <title>The Global Catalogue of Microorganisms (GCM) 10K type strain sequencing project: providing services to taxonomists for standard genome sequencing and annotation.</title>
        <authorList>
            <consortium name="The Broad Institute Genomics Platform"/>
            <consortium name="The Broad Institute Genome Sequencing Center for Infectious Disease"/>
            <person name="Wu L."/>
            <person name="Ma J."/>
        </authorList>
    </citation>
    <scope>NUCLEOTIDE SEQUENCE [LARGE SCALE GENOMIC DNA]</scope>
    <source>
        <strain evidence="2">JCM 17138</strain>
    </source>
</reference>
<organism evidence="1 2">
    <name type="scientific">Streptomyces coacervatus</name>
    <dbReference type="NCBI Taxonomy" id="647381"/>
    <lineage>
        <taxon>Bacteria</taxon>
        <taxon>Bacillati</taxon>
        <taxon>Actinomycetota</taxon>
        <taxon>Actinomycetes</taxon>
        <taxon>Kitasatosporales</taxon>
        <taxon>Streptomycetaceae</taxon>
        <taxon>Streptomyces</taxon>
    </lineage>
</organism>
<keyword evidence="2" id="KW-1185">Reference proteome</keyword>
<comment type="caution">
    <text evidence="1">The sequence shown here is derived from an EMBL/GenBank/DDBJ whole genome shotgun (WGS) entry which is preliminary data.</text>
</comment>
<dbReference type="EMBL" id="BAABDE010000028">
    <property type="protein sequence ID" value="GAA3828621.1"/>
    <property type="molecule type" value="Genomic_DNA"/>
</dbReference>
<proteinExistence type="predicted"/>
<name>A0ABP7IWB2_9ACTN</name>
<sequence>MGKSPEPKSTTTMTVPLIPADPEPLRRLYGDFPGLDEFRLRSINIDRAGPSLTLRIDLLDFPAHPPEDWVANQCDVVQCHIHFLAVDQLALGEWNPSTRARLTTTPTAEPRMIDVSVRGPGVSLDFQSHEQVTIRHISGFRMAPDGSDEVPHHFLSKLDARRFSTIPRTYEKTFYAR</sequence>
<dbReference type="Proteomes" id="UP001501009">
    <property type="component" value="Unassembled WGS sequence"/>
</dbReference>
<gene>
    <name evidence="1" type="ORF">GCM10022403_072390</name>
</gene>
<dbReference type="InterPro" id="IPR028957">
    <property type="entry name" value="Imm50"/>
</dbReference>
<evidence type="ECO:0000313" key="2">
    <source>
        <dbReference type="Proteomes" id="UP001501009"/>
    </source>
</evidence>
<evidence type="ECO:0000313" key="1">
    <source>
        <dbReference type="EMBL" id="GAA3828621.1"/>
    </source>
</evidence>
<accession>A0ABP7IWB2</accession>